<dbReference type="RefSeq" id="XP_056048993.1">
    <property type="nucleotide sequence ID" value="XM_056195357.1"/>
</dbReference>
<dbReference type="Proteomes" id="UP001144673">
    <property type="component" value="Chromosome 2"/>
</dbReference>
<proteinExistence type="predicted"/>
<sequence>MRQRNVYLLTDSSYFNQVHLTSAMLTHPMSLRGIRYQHTFRAVTKIIDTLSLETPSLNCLVVDIRWSISYADFLVLNSLFGN</sequence>
<accession>A0A9W8Q3K4</accession>
<name>A0A9W8Q3K4_AKAMU</name>
<gene>
    <name evidence="1" type="ORF">LMH87_004178</name>
</gene>
<comment type="caution">
    <text evidence="1">The sequence shown here is derived from an EMBL/GenBank/DDBJ whole genome shotgun (WGS) entry which is preliminary data.</text>
</comment>
<protein>
    <submittedName>
        <fullName evidence="1">Uncharacterized protein</fullName>
    </submittedName>
</protein>
<dbReference type="GeneID" id="80891337"/>
<dbReference type="KEGG" id="amus:LMH87_004178"/>
<keyword evidence="2" id="KW-1185">Reference proteome</keyword>
<dbReference type="AlphaFoldDB" id="A0A9W8Q3K4"/>
<reference evidence="1" key="1">
    <citation type="journal article" date="2023" name="Access Microbiol">
        <title>De-novo genome assembly for Akanthomyces muscarius, a biocontrol agent of insect agricultural pests.</title>
        <authorList>
            <person name="Erdos Z."/>
            <person name="Studholme D.J."/>
            <person name="Raymond B."/>
            <person name="Sharma M."/>
        </authorList>
    </citation>
    <scope>NUCLEOTIDE SEQUENCE</scope>
    <source>
        <strain evidence="1">Ve6</strain>
    </source>
</reference>
<organism evidence="1 2">
    <name type="scientific">Akanthomyces muscarius</name>
    <name type="common">Entomopathogenic fungus</name>
    <name type="synonym">Lecanicillium muscarium</name>
    <dbReference type="NCBI Taxonomy" id="2231603"/>
    <lineage>
        <taxon>Eukaryota</taxon>
        <taxon>Fungi</taxon>
        <taxon>Dikarya</taxon>
        <taxon>Ascomycota</taxon>
        <taxon>Pezizomycotina</taxon>
        <taxon>Sordariomycetes</taxon>
        <taxon>Hypocreomycetidae</taxon>
        <taxon>Hypocreales</taxon>
        <taxon>Cordycipitaceae</taxon>
        <taxon>Akanthomyces</taxon>
    </lineage>
</organism>
<dbReference type="EMBL" id="JAJHUN010000011">
    <property type="protein sequence ID" value="KAJ4145323.1"/>
    <property type="molecule type" value="Genomic_DNA"/>
</dbReference>
<evidence type="ECO:0000313" key="2">
    <source>
        <dbReference type="Proteomes" id="UP001144673"/>
    </source>
</evidence>
<evidence type="ECO:0000313" key="1">
    <source>
        <dbReference type="EMBL" id="KAJ4145323.1"/>
    </source>
</evidence>